<name>A0A6I8MFT8_9CORY</name>
<dbReference type="AlphaFoldDB" id="A0A6I8MFT8"/>
<dbReference type="GO" id="GO:0007155">
    <property type="term" value="P:cell adhesion"/>
    <property type="evidence" value="ECO:0007669"/>
    <property type="project" value="InterPro"/>
</dbReference>
<dbReference type="PANTHER" id="PTHR42953:SF1">
    <property type="entry name" value="METAL-BINDING PROTEIN HI_0362-RELATED"/>
    <property type="match status" value="1"/>
</dbReference>
<evidence type="ECO:0000256" key="3">
    <source>
        <dbReference type="ARBA" id="ARBA00022723"/>
    </source>
</evidence>
<dbReference type="PRINTS" id="PR00691">
    <property type="entry name" value="ADHESINB"/>
</dbReference>
<dbReference type="InterPro" id="IPR022434">
    <property type="entry name" value="ABC_LPXTG_lipo_actinobac"/>
</dbReference>
<dbReference type="KEGG" id="crf:FRC0190_00453"/>
<dbReference type="InterPro" id="IPR022435">
    <property type="entry name" value="Surface-anchored_actinobac"/>
</dbReference>
<dbReference type="RefSeq" id="WP_155871595.1">
    <property type="nucleotide sequence ID" value="NZ_CP168248.1"/>
</dbReference>
<dbReference type="NCBIfam" id="TIGR03769">
    <property type="entry name" value="P_ac_wall_RPT"/>
    <property type="match status" value="1"/>
</dbReference>
<evidence type="ECO:0000256" key="5">
    <source>
        <dbReference type="RuleBase" id="RU003512"/>
    </source>
</evidence>
<evidence type="ECO:0000256" key="6">
    <source>
        <dbReference type="SAM" id="SignalP"/>
    </source>
</evidence>
<dbReference type="Pfam" id="PF01297">
    <property type="entry name" value="ZnuA"/>
    <property type="match status" value="2"/>
</dbReference>
<feature type="chain" id="PRO_5039016069" evidence="6">
    <location>
        <begin position="21"/>
        <end position="489"/>
    </location>
</feature>
<dbReference type="NCBIfam" id="NF038134">
    <property type="entry name" value="choice_anch_M"/>
    <property type="match status" value="1"/>
</dbReference>
<evidence type="ECO:0000256" key="1">
    <source>
        <dbReference type="ARBA" id="ARBA00004196"/>
    </source>
</evidence>
<evidence type="ECO:0000256" key="4">
    <source>
        <dbReference type="ARBA" id="ARBA00022729"/>
    </source>
</evidence>
<organism evidence="7 8">
    <name type="scientific">Corynebacterium rouxii</name>
    <dbReference type="NCBI Taxonomy" id="2719119"/>
    <lineage>
        <taxon>Bacteria</taxon>
        <taxon>Bacillati</taxon>
        <taxon>Actinomycetota</taxon>
        <taxon>Actinomycetes</taxon>
        <taxon>Mycobacteriales</taxon>
        <taxon>Corynebacteriaceae</taxon>
        <taxon>Corynebacterium</taxon>
    </lineage>
</organism>
<dbReference type="GO" id="GO:0030313">
    <property type="term" value="C:cell envelope"/>
    <property type="evidence" value="ECO:0007669"/>
    <property type="project" value="UniProtKB-SubCell"/>
</dbReference>
<evidence type="ECO:0000256" key="2">
    <source>
        <dbReference type="ARBA" id="ARBA00022448"/>
    </source>
</evidence>
<reference evidence="7 8" key="1">
    <citation type="submission" date="2019-11" db="EMBL/GenBank/DDBJ databases">
        <authorList>
            <person name="Brisse S."/>
        </authorList>
    </citation>
    <scope>NUCLEOTIDE SEQUENCE [LARGE SCALE GENOMIC DNA]</scope>
    <source>
        <strain evidence="7">FRC0190</strain>
    </source>
</reference>
<accession>A0A6I8MFT8</accession>
<comment type="similarity">
    <text evidence="5">Belongs to the bacterial solute-binding protein 9 family.</text>
</comment>
<dbReference type="PRINTS" id="PR00690">
    <property type="entry name" value="ADHESNFAMILY"/>
</dbReference>
<evidence type="ECO:0000313" key="7">
    <source>
        <dbReference type="EMBL" id="VZH84428.1"/>
    </source>
</evidence>
<dbReference type="NCBIfam" id="TIGR03772">
    <property type="entry name" value="anch_rpt_subst"/>
    <property type="match status" value="1"/>
</dbReference>
<dbReference type="Proteomes" id="UP000423525">
    <property type="component" value="Chromosome"/>
</dbReference>
<dbReference type="InterPro" id="IPR006127">
    <property type="entry name" value="ZnuA-like"/>
</dbReference>
<comment type="subcellular location">
    <subcellularLocation>
        <location evidence="1">Cell envelope</location>
    </subcellularLocation>
</comment>
<proteinExistence type="inferred from homology"/>
<dbReference type="EMBL" id="LR738855">
    <property type="protein sequence ID" value="VZH84428.1"/>
    <property type="molecule type" value="Genomic_DNA"/>
</dbReference>
<dbReference type="GO" id="GO:0046872">
    <property type="term" value="F:metal ion binding"/>
    <property type="evidence" value="ECO:0007669"/>
    <property type="project" value="UniProtKB-KW"/>
</dbReference>
<dbReference type="Gene3D" id="3.40.50.1980">
    <property type="entry name" value="Nitrogenase molybdenum iron protein domain"/>
    <property type="match status" value="2"/>
</dbReference>
<keyword evidence="3" id="KW-0479">Metal-binding</keyword>
<dbReference type="InterPro" id="IPR006129">
    <property type="entry name" value="AdhesinB"/>
</dbReference>
<gene>
    <name evidence="7" type="ORF">FRC0190_00453</name>
</gene>
<dbReference type="InterPro" id="IPR050492">
    <property type="entry name" value="Bact_metal-bind_prot9"/>
</dbReference>
<dbReference type="PROSITE" id="PS51257">
    <property type="entry name" value="PROKAR_LIPOPROTEIN"/>
    <property type="match status" value="1"/>
</dbReference>
<protein>
    <submittedName>
        <fullName evidence="7">Anchored repeat ABC transporter, substrate-binding protein</fullName>
    </submittedName>
</protein>
<dbReference type="PANTHER" id="PTHR42953">
    <property type="entry name" value="HIGH-AFFINITY ZINC UPTAKE SYSTEM PROTEIN ZNUA-RELATED"/>
    <property type="match status" value="1"/>
</dbReference>
<dbReference type="GO" id="GO:0030001">
    <property type="term" value="P:metal ion transport"/>
    <property type="evidence" value="ECO:0007669"/>
    <property type="project" value="InterPro"/>
</dbReference>
<keyword evidence="4 6" id="KW-0732">Signal</keyword>
<dbReference type="InterPro" id="IPR006128">
    <property type="entry name" value="Lipoprotein_PsaA-like"/>
</dbReference>
<keyword evidence="2 5" id="KW-0813">Transport</keyword>
<sequence>MVRVRSLLAVLAIATVSGCAAPAEQHHRTEVVATTPIVADLVRHVAGDRAEVTALMPPGVDPHTYEPRLRAVRDIANADIAFTNGLLLEPHSLYTTIEEALPDNAPMVPLAEQVTSYGGKLKPLVENIALDTVWLGMRIVGKADSEVEIVTEKIDGPEDSKATAYITSTFGVPELVFDEEGDNYFLPADAHTHVSWSFSKPGMYHLTFAAKVKGELVARNTINVAVGVDAPNDVLDGGHVDIAVDLAHKNIMLRGDSPDGTNIAYDYDPATTTISVPNSTLQQIPAQYRFMGRPGDEVYLLPQAVLGKHVHGEVDPHVWHNMANARAMVEAIRDKLGEVDPAGAQTYSANAAAYIAEIDRVNKEVRSTLDTIPKKNRHLVTTHDGYSYLGDAYGLSIAGFVSPNPSVEPSPRDIIALTRTLENLHVPAVFIEPQLALRANHLTVTADKLGIQVCRIYGDSLDDEVPTYLDFMKYNAHSLARCLGQSEGK</sequence>
<evidence type="ECO:0000313" key="8">
    <source>
        <dbReference type="Proteomes" id="UP000423525"/>
    </source>
</evidence>
<dbReference type="SUPFAM" id="SSF53807">
    <property type="entry name" value="Helical backbone' metal receptor"/>
    <property type="match status" value="1"/>
</dbReference>
<feature type="signal peptide" evidence="6">
    <location>
        <begin position="1"/>
        <end position="20"/>
    </location>
</feature>